<organism evidence="1 2">
    <name type="scientific">Pseudoalteromonas ruthenica</name>
    <dbReference type="NCBI Taxonomy" id="151081"/>
    <lineage>
        <taxon>Bacteria</taxon>
        <taxon>Pseudomonadati</taxon>
        <taxon>Pseudomonadota</taxon>
        <taxon>Gammaproteobacteria</taxon>
        <taxon>Alteromonadales</taxon>
        <taxon>Pseudoalteromonadaceae</taxon>
        <taxon>Pseudoalteromonas</taxon>
    </lineage>
</organism>
<evidence type="ECO:0000313" key="2">
    <source>
        <dbReference type="Proteomes" id="UP000305874"/>
    </source>
</evidence>
<dbReference type="EMBL" id="PNCG01000009">
    <property type="protein sequence ID" value="TMP87278.1"/>
    <property type="molecule type" value="Genomic_DNA"/>
</dbReference>
<dbReference type="Proteomes" id="UP000305874">
    <property type="component" value="Unassembled WGS sequence"/>
</dbReference>
<dbReference type="RefSeq" id="WP_138548003.1">
    <property type="nucleotide sequence ID" value="NZ_PNCG01000009.1"/>
</dbReference>
<gene>
    <name evidence="1" type="ORF">CWC05_09310</name>
</gene>
<name>A0A5S3Z4X7_9GAMM</name>
<comment type="caution">
    <text evidence="1">The sequence shown here is derived from an EMBL/GenBank/DDBJ whole genome shotgun (WGS) entry which is preliminary data.</text>
</comment>
<reference evidence="2" key="2">
    <citation type="submission" date="2019-06" db="EMBL/GenBank/DDBJ databases">
        <title>Co-occurence of chitin degradation, pigmentation and bioactivity in marine Pseudoalteromonas.</title>
        <authorList>
            <person name="Sonnenschein E.C."/>
            <person name="Bech P.K."/>
        </authorList>
    </citation>
    <scope>NUCLEOTIDE SEQUENCE [LARGE SCALE GENOMIC DNA]</scope>
    <source>
        <strain evidence="2">S2897</strain>
    </source>
</reference>
<accession>A0A5S3Z4X7</accession>
<evidence type="ECO:0000313" key="1">
    <source>
        <dbReference type="EMBL" id="TMP87278.1"/>
    </source>
</evidence>
<protein>
    <submittedName>
        <fullName evidence="1">Uncharacterized protein</fullName>
    </submittedName>
</protein>
<proteinExistence type="predicted"/>
<reference evidence="1 2" key="1">
    <citation type="submission" date="2017-12" db="EMBL/GenBank/DDBJ databases">
        <authorList>
            <person name="Paulsen S."/>
            <person name="Gram L.K."/>
        </authorList>
    </citation>
    <scope>NUCLEOTIDE SEQUENCE [LARGE SCALE GENOMIC DNA]</scope>
    <source>
        <strain evidence="1 2">S2897</strain>
    </source>
</reference>
<dbReference type="AlphaFoldDB" id="A0A5S3Z4X7"/>
<sequence length="100" mass="10741">MHPDIADILAIQPVRLRSSDATVPVAHVNSANAEPLNNAVAQDILRCLPQGAAVYISDVPSPQVQGLSVYLPAATLAVTQKQALWQQLSNVIDEYSHESE</sequence>